<dbReference type="PANTHER" id="PTHR22854">
    <property type="entry name" value="TRYPTOPHAN BIOSYNTHESIS PROTEIN"/>
    <property type="match status" value="1"/>
</dbReference>
<keyword evidence="4" id="KW-0028">Amino-acid biosynthesis</keyword>
<keyword evidence="11" id="KW-1185">Reference proteome</keyword>
<evidence type="ECO:0000256" key="2">
    <source>
        <dbReference type="ARBA" id="ARBA00004696"/>
    </source>
</evidence>
<dbReference type="NCBIfam" id="NF001377">
    <property type="entry name" value="PRK00278.2-4"/>
    <property type="match status" value="1"/>
</dbReference>
<accession>A0ABZ2INS2</accession>
<dbReference type="SUPFAM" id="SSF51366">
    <property type="entry name" value="Ribulose-phoshate binding barrel"/>
    <property type="match status" value="1"/>
</dbReference>
<dbReference type="PROSITE" id="PS00614">
    <property type="entry name" value="IGPS"/>
    <property type="match status" value="1"/>
</dbReference>
<evidence type="ECO:0000256" key="4">
    <source>
        <dbReference type="ARBA" id="ARBA00022605"/>
    </source>
</evidence>
<organism evidence="10 11">
    <name type="scientific">Parabacteroides absconsus</name>
    <dbReference type="NCBI Taxonomy" id="2951805"/>
    <lineage>
        <taxon>Bacteria</taxon>
        <taxon>Pseudomonadati</taxon>
        <taxon>Bacteroidota</taxon>
        <taxon>Bacteroidia</taxon>
        <taxon>Bacteroidales</taxon>
        <taxon>Tannerellaceae</taxon>
        <taxon>Parabacteroides</taxon>
    </lineage>
</organism>
<dbReference type="InterPro" id="IPR011060">
    <property type="entry name" value="RibuloseP-bd_barrel"/>
</dbReference>
<evidence type="ECO:0000256" key="3">
    <source>
        <dbReference type="ARBA" id="ARBA00012362"/>
    </source>
</evidence>
<gene>
    <name evidence="10" type="primary">trpC</name>
    <name evidence="10" type="ORF">NEE14_006850</name>
</gene>
<sequence length="275" mass="30826">MKHDILEEIVAHKKIELQHQKKAVPLHIMLGLASENMDRPTYSMRESLEKSDSSIIAEFKRKSPSKGWLHPKAVVSDIIPAYQANGASACSILTDEHFFGGSLGDLKKARQLTTLPLLRKDFVLESYQLFQAKAMGADAVLLIAAILNPEDCEMLANTAHTLGLEVLLEIHREEELKCLNPYVDMLGINNRNLGSFDTQVNHSLDLLPAVQAYLQKEKVYTPLLITESGIRDPKDVIRLRQEGFRGFLIGETFMKTENPGETLRSFIQTCTSHAD</sequence>
<evidence type="ECO:0000256" key="1">
    <source>
        <dbReference type="ARBA" id="ARBA00001633"/>
    </source>
</evidence>
<dbReference type="InterPro" id="IPR013785">
    <property type="entry name" value="Aldolase_TIM"/>
</dbReference>
<evidence type="ECO:0000259" key="9">
    <source>
        <dbReference type="Pfam" id="PF00218"/>
    </source>
</evidence>
<dbReference type="InterPro" id="IPR045186">
    <property type="entry name" value="Indole-3-glycerol_P_synth"/>
</dbReference>
<dbReference type="InterPro" id="IPR013798">
    <property type="entry name" value="Indole-3-glycerol_P_synth_dom"/>
</dbReference>
<keyword evidence="6" id="KW-0822">Tryptophan biosynthesis</keyword>
<dbReference type="InterPro" id="IPR001468">
    <property type="entry name" value="Indole-3-GlycerolPSynthase_CS"/>
</dbReference>
<dbReference type="RefSeq" id="WP_251968644.1">
    <property type="nucleotide sequence ID" value="NZ_CP146284.1"/>
</dbReference>
<evidence type="ECO:0000256" key="7">
    <source>
        <dbReference type="ARBA" id="ARBA00023141"/>
    </source>
</evidence>
<evidence type="ECO:0000256" key="8">
    <source>
        <dbReference type="ARBA" id="ARBA00023239"/>
    </source>
</evidence>
<evidence type="ECO:0000313" key="11">
    <source>
        <dbReference type="Proteomes" id="UP001320603"/>
    </source>
</evidence>
<dbReference type="PANTHER" id="PTHR22854:SF2">
    <property type="entry name" value="INDOLE-3-GLYCEROL-PHOSPHATE SYNTHASE"/>
    <property type="match status" value="1"/>
</dbReference>
<keyword evidence="7" id="KW-0057">Aromatic amino acid biosynthesis</keyword>
<evidence type="ECO:0000256" key="5">
    <source>
        <dbReference type="ARBA" id="ARBA00022793"/>
    </source>
</evidence>
<dbReference type="Gene3D" id="3.20.20.70">
    <property type="entry name" value="Aldolase class I"/>
    <property type="match status" value="1"/>
</dbReference>
<dbReference type="EMBL" id="CP146284">
    <property type="protein sequence ID" value="WWV67671.1"/>
    <property type="molecule type" value="Genomic_DNA"/>
</dbReference>
<dbReference type="CDD" id="cd00331">
    <property type="entry name" value="IGPS"/>
    <property type="match status" value="1"/>
</dbReference>
<feature type="domain" description="Indole-3-glycerol phosphate synthase" evidence="9">
    <location>
        <begin position="6"/>
        <end position="265"/>
    </location>
</feature>
<reference evidence="10 11" key="1">
    <citation type="submission" date="2024-02" db="EMBL/GenBank/DDBJ databases">
        <title>Whole genome sequencing of Parabacteroides sp. AD58.</title>
        <authorList>
            <person name="Chaplin A.V."/>
            <person name="Pikina A.P."/>
            <person name="Sokolova S.R."/>
            <person name="Korostin D.O."/>
            <person name="Efimov B.A."/>
        </authorList>
    </citation>
    <scope>NUCLEOTIDE SEQUENCE [LARGE SCALE GENOMIC DNA]</scope>
    <source>
        <strain evidence="10 11">AD58</strain>
    </source>
</reference>
<protein>
    <recommendedName>
        <fullName evidence="3">indole-3-glycerol-phosphate synthase</fullName>
        <ecNumber evidence="3">4.1.1.48</ecNumber>
    </recommendedName>
</protein>
<evidence type="ECO:0000256" key="6">
    <source>
        <dbReference type="ARBA" id="ARBA00022822"/>
    </source>
</evidence>
<name>A0ABZ2INS2_9BACT</name>
<proteinExistence type="predicted"/>
<evidence type="ECO:0000313" key="10">
    <source>
        <dbReference type="EMBL" id="WWV67671.1"/>
    </source>
</evidence>
<keyword evidence="8 10" id="KW-0456">Lyase</keyword>
<dbReference type="Pfam" id="PF00218">
    <property type="entry name" value="IGPS"/>
    <property type="match status" value="1"/>
</dbReference>
<dbReference type="GO" id="GO:0004425">
    <property type="term" value="F:indole-3-glycerol-phosphate synthase activity"/>
    <property type="evidence" value="ECO:0007669"/>
    <property type="project" value="UniProtKB-EC"/>
</dbReference>
<comment type="catalytic activity">
    <reaction evidence="1">
        <text>1-(2-carboxyphenylamino)-1-deoxy-D-ribulose 5-phosphate + H(+) = (1S,2R)-1-C-(indol-3-yl)glycerol 3-phosphate + CO2 + H2O</text>
        <dbReference type="Rhea" id="RHEA:23476"/>
        <dbReference type="ChEBI" id="CHEBI:15377"/>
        <dbReference type="ChEBI" id="CHEBI:15378"/>
        <dbReference type="ChEBI" id="CHEBI:16526"/>
        <dbReference type="ChEBI" id="CHEBI:58613"/>
        <dbReference type="ChEBI" id="CHEBI:58866"/>
        <dbReference type="EC" id="4.1.1.48"/>
    </reaction>
</comment>
<dbReference type="EC" id="4.1.1.48" evidence="3"/>
<keyword evidence="5" id="KW-0210">Decarboxylase</keyword>
<comment type="pathway">
    <text evidence="2">Amino-acid biosynthesis; L-tryptophan biosynthesis; L-tryptophan from chorismate: step 4/5.</text>
</comment>
<dbReference type="Proteomes" id="UP001320603">
    <property type="component" value="Chromosome"/>
</dbReference>